<protein>
    <submittedName>
        <fullName evidence="1">Uncharacterized protein</fullName>
    </submittedName>
</protein>
<dbReference type="RefSeq" id="WP_162622011.1">
    <property type="nucleotide sequence ID" value="NZ_CP029773.1"/>
</dbReference>
<accession>A0AAI9FSI0</accession>
<evidence type="ECO:0000313" key="2">
    <source>
        <dbReference type="Proteomes" id="UP001218208"/>
    </source>
</evidence>
<comment type="caution">
    <text evidence="1">The sequence shown here is derived from an EMBL/GenBank/DDBJ whole genome shotgun (WGS) entry which is preliminary data.</text>
</comment>
<sequence length="70" mass="8063">MLFLLQDDERHAFDLALAECFRFGFDEIRDLRCGHLQVDVLNTDAYRGFAVFYEEALEAGSALLYYPAPL</sequence>
<dbReference type="AlphaFoldDB" id="A0AAI9FSI0"/>
<dbReference type="EMBL" id="ABLOJW010000008">
    <property type="protein sequence ID" value="EKT4092378.1"/>
    <property type="molecule type" value="Genomic_DNA"/>
</dbReference>
<reference evidence="1" key="1">
    <citation type="submission" date="2022-07" db="EMBL/GenBank/DDBJ databases">
        <authorList>
            <consortium name="DAFM: The Division of Animal and Food Microbiology"/>
        </authorList>
    </citation>
    <scope>NUCLEOTIDE SEQUENCE</scope>
    <source>
        <strain evidence="1">19MO01SH01-2</strain>
    </source>
</reference>
<gene>
    <name evidence="1" type="ORF">QEG23_001885</name>
</gene>
<name>A0AAI9FSI0_STEMA</name>
<evidence type="ECO:0000313" key="1">
    <source>
        <dbReference type="EMBL" id="EKT4092378.1"/>
    </source>
</evidence>
<organism evidence="1 2">
    <name type="scientific">Stenotrophomonas maltophilia</name>
    <name type="common">Pseudomonas maltophilia</name>
    <name type="synonym">Xanthomonas maltophilia</name>
    <dbReference type="NCBI Taxonomy" id="40324"/>
    <lineage>
        <taxon>Bacteria</taxon>
        <taxon>Pseudomonadati</taxon>
        <taxon>Pseudomonadota</taxon>
        <taxon>Gammaproteobacteria</taxon>
        <taxon>Lysobacterales</taxon>
        <taxon>Lysobacteraceae</taxon>
        <taxon>Stenotrophomonas</taxon>
        <taxon>Stenotrophomonas maltophilia group</taxon>
    </lineage>
</organism>
<dbReference type="Proteomes" id="UP001218208">
    <property type="component" value="Unassembled WGS sequence"/>
</dbReference>
<proteinExistence type="predicted"/>